<keyword evidence="4" id="KW-1185">Reference proteome</keyword>
<dbReference type="Proteomes" id="UP000242791">
    <property type="component" value="Unassembled WGS sequence"/>
</dbReference>
<feature type="compositionally biased region" description="Polar residues" evidence="2">
    <location>
        <begin position="1"/>
        <end position="10"/>
    </location>
</feature>
<evidence type="ECO:0000256" key="1">
    <source>
        <dbReference type="SAM" id="Coils"/>
    </source>
</evidence>
<sequence length="230" mass="26042">MTTTTQSQAMSEADWSLTPPRRSPSHLLPPDQLLNHLNSQSPSPSPSSSPAPQWREFPSPNHTQSSQGALRVAEHEKLECIRYCVGNQDEYRALPRFQFWNNFKSWFEETFGRPLKQPDRMISQLVRKYQEKNNAIREESGTARSVTVLDQALDEWIQILDDLEAAKRLAKEDAAAAEENHLESGTQSSDIMQRLQAALNLILGRNLDTARSSGMFSRLNSERVYGTDGL</sequence>
<proteinExistence type="predicted"/>
<dbReference type="VEuPathDB" id="FungiDB:ACJ73_00610"/>
<feature type="region of interest" description="Disordered" evidence="2">
    <location>
        <begin position="1"/>
        <end position="70"/>
    </location>
</feature>
<feature type="compositionally biased region" description="Low complexity" evidence="2">
    <location>
        <begin position="16"/>
        <end position="30"/>
    </location>
</feature>
<keyword evidence="1" id="KW-0175">Coiled coil</keyword>
<reference evidence="3 4" key="1">
    <citation type="submission" date="2015-08" db="EMBL/GenBank/DDBJ databases">
        <title>Emmonsia species relationships and genome sequence.</title>
        <authorList>
            <person name="Cuomo C.A."/>
            <person name="Schwartz I.S."/>
            <person name="Kenyon C."/>
            <person name="De Hoog G.S."/>
            <person name="Govender N.P."/>
            <person name="Botha A."/>
            <person name="Moreno L."/>
            <person name="De Vries M."/>
            <person name="Munoz J.F."/>
            <person name="Stielow J.B."/>
        </authorList>
    </citation>
    <scope>NUCLEOTIDE SEQUENCE [LARGE SCALE GENOMIC DNA]</scope>
    <source>
        <strain evidence="3 4">EI222</strain>
    </source>
</reference>
<dbReference type="OrthoDB" id="5431011at2759"/>
<dbReference type="AlphaFoldDB" id="A0A1J9QHM3"/>
<feature type="coiled-coil region" evidence="1">
    <location>
        <begin position="153"/>
        <end position="180"/>
    </location>
</feature>
<evidence type="ECO:0000256" key="2">
    <source>
        <dbReference type="SAM" id="MobiDB-lite"/>
    </source>
</evidence>
<protein>
    <submittedName>
        <fullName evidence="3">Uncharacterized protein</fullName>
    </submittedName>
</protein>
<organism evidence="3 4">
    <name type="scientific">Blastomyces percursus</name>
    <dbReference type="NCBI Taxonomy" id="1658174"/>
    <lineage>
        <taxon>Eukaryota</taxon>
        <taxon>Fungi</taxon>
        <taxon>Dikarya</taxon>
        <taxon>Ascomycota</taxon>
        <taxon>Pezizomycotina</taxon>
        <taxon>Eurotiomycetes</taxon>
        <taxon>Eurotiomycetidae</taxon>
        <taxon>Onygenales</taxon>
        <taxon>Ajellomycetaceae</taxon>
        <taxon>Blastomyces</taxon>
    </lineage>
</organism>
<name>A0A1J9QHM3_9EURO</name>
<gene>
    <name evidence="3" type="ORF">ACJ73_00610</name>
</gene>
<accession>A0A1J9QHM3</accession>
<evidence type="ECO:0000313" key="3">
    <source>
        <dbReference type="EMBL" id="OJD27977.1"/>
    </source>
</evidence>
<comment type="caution">
    <text evidence="3">The sequence shown here is derived from an EMBL/GenBank/DDBJ whole genome shotgun (WGS) entry which is preliminary data.</text>
</comment>
<dbReference type="EMBL" id="LGTZ01000044">
    <property type="protein sequence ID" value="OJD27977.1"/>
    <property type="molecule type" value="Genomic_DNA"/>
</dbReference>
<evidence type="ECO:0000313" key="4">
    <source>
        <dbReference type="Proteomes" id="UP000242791"/>
    </source>
</evidence>